<evidence type="ECO:0000256" key="2">
    <source>
        <dbReference type="ARBA" id="ARBA00022645"/>
    </source>
</evidence>
<dbReference type="EC" id="3.4.16.-" evidence="6"/>
<dbReference type="PRINTS" id="PR00724">
    <property type="entry name" value="CRBOXYPTASEC"/>
</dbReference>
<evidence type="ECO:0000256" key="6">
    <source>
        <dbReference type="RuleBase" id="RU361156"/>
    </source>
</evidence>
<dbReference type="GO" id="GO:0006508">
    <property type="term" value="P:proteolysis"/>
    <property type="evidence" value="ECO:0007669"/>
    <property type="project" value="UniProtKB-KW"/>
</dbReference>
<protein>
    <recommendedName>
        <fullName evidence="6">Carboxypeptidase</fullName>
        <ecNumber evidence="6">3.4.16.-</ecNumber>
    </recommendedName>
</protein>
<comment type="similarity">
    <text evidence="1 6">Belongs to the peptidase S10 family.</text>
</comment>
<keyword evidence="5" id="KW-0325">Glycoprotein</keyword>
<name>A0A179I2M9_CORDF</name>
<dbReference type="Pfam" id="PF00450">
    <property type="entry name" value="Peptidase_S10"/>
    <property type="match status" value="1"/>
</dbReference>
<dbReference type="Proteomes" id="UP000243081">
    <property type="component" value="Unassembled WGS sequence"/>
</dbReference>
<dbReference type="PANTHER" id="PTHR11802">
    <property type="entry name" value="SERINE PROTEASE FAMILY S10 SERINE CARBOXYPEPTIDASE"/>
    <property type="match status" value="1"/>
</dbReference>
<dbReference type="Gene3D" id="1.10.287.410">
    <property type="match status" value="1"/>
</dbReference>
<evidence type="ECO:0000256" key="5">
    <source>
        <dbReference type="ARBA" id="ARBA00023180"/>
    </source>
</evidence>
<keyword evidence="4 6" id="KW-0378">Hydrolase</keyword>
<keyword evidence="2 6" id="KW-0121">Carboxypeptidase</keyword>
<dbReference type="OrthoDB" id="443318at2759"/>
<organism evidence="7 8">
    <name type="scientific">Cordyceps confragosa</name>
    <name type="common">Lecanicillium lecanii</name>
    <dbReference type="NCBI Taxonomy" id="2714763"/>
    <lineage>
        <taxon>Eukaryota</taxon>
        <taxon>Fungi</taxon>
        <taxon>Dikarya</taxon>
        <taxon>Ascomycota</taxon>
        <taxon>Pezizomycotina</taxon>
        <taxon>Sordariomycetes</taxon>
        <taxon>Hypocreomycetidae</taxon>
        <taxon>Hypocreales</taxon>
        <taxon>Cordycipitaceae</taxon>
        <taxon>Akanthomyces</taxon>
    </lineage>
</organism>
<dbReference type="EMBL" id="LUKN01004463">
    <property type="protein sequence ID" value="OAQ95969.1"/>
    <property type="molecule type" value="Genomic_DNA"/>
</dbReference>
<dbReference type="AlphaFoldDB" id="A0A179I2M9"/>
<dbReference type="Gene3D" id="3.40.50.1820">
    <property type="entry name" value="alpha/beta hydrolase"/>
    <property type="match status" value="1"/>
</dbReference>
<feature type="non-terminal residue" evidence="7">
    <location>
        <position position="1"/>
    </location>
</feature>
<evidence type="ECO:0000256" key="4">
    <source>
        <dbReference type="ARBA" id="ARBA00022801"/>
    </source>
</evidence>
<dbReference type="InterPro" id="IPR018202">
    <property type="entry name" value="Ser_caboxypep_ser_AS"/>
</dbReference>
<evidence type="ECO:0000256" key="3">
    <source>
        <dbReference type="ARBA" id="ARBA00022670"/>
    </source>
</evidence>
<dbReference type="InterPro" id="IPR029058">
    <property type="entry name" value="AB_hydrolase_fold"/>
</dbReference>
<evidence type="ECO:0000256" key="1">
    <source>
        <dbReference type="ARBA" id="ARBA00009431"/>
    </source>
</evidence>
<keyword evidence="8" id="KW-1185">Reference proteome</keyword>
<gene>
    <name evidence="7" type="ORF">LLEC1_06754</name>
</gene>
<comment type="caution">
    <text evidence="7">The sequence shown here is derived from an EMBL/GenBank/DDBJ whole genome shotgun (WGS) entry which is preliminary data.</text>
</comment>
<evidence type="ECO:0000313" key="8">
    <source>
        <dbReference type="Proteomes" id="UP000243081"/>
    </source>
</evidence>
<dbReference type="PROSITE" id="PS00131">
    <property type="entry name" value="CARBOXYPEPT_SER_SER"/>
    <property type="match status" value="1"/>
</dbReference>
<dbReference type="InterPro" id="IPR001563">
    <property type="entry name" value="Peptidase_S10"/>
</dbReference>
<dbReference type="SUPFAM" id="SSF53474">
    <property type="entry name" value="alpha/beta-Hydrolases"/>
    <property type="match status" value="1"/>
</dbReference>
<evidence type="ECO:0000313" key="7">
    <source>
        <dbReference type="EMBL" id="OAQ95969.1"/>
    </source>
</evidence>
<dbReference type="PANTHER" id="PTHR11802:SF201">
    <property type="entry name" value="CARBOXYPEPTIDASE"/>
    <property type="match status" value="1"/>
</dbReference>
<sequence length="353" mass="39521">PASVGFSSIAEGGKRPTVDMDGAEDFQEFLNIFFRDVFPAKAHLPIHIAAESYGGHYGPTYVHHILESRRYDAPTAFWGNITSMVLIDAVLDFGGPTLGSYELFCKDERGVGILTEEQCEKILAALPAYEKLARQCEQSLDPIVCAAGLAYAEENINVYYSRLVERGERNPYHINRPCLSPPFCPNPYMGNFTEYLNRKEVKKALQFPDSFTYHDLNLDINSAYTESGAAWIPTTPLVAGILDAYQTPKFVDDGKSIGDIRIMALNGNLDAGINTHGNIAQYERIIWSRMGEYRVADWRELKEDEVRGTGSWKGTQDGRLVFMAVDDAGHMVPGDAPEASYHILQQWLHNGWR</sequence>
<accession>A0A179I2M9</accession>
<keyword evidence="3 6" id="KW-0645">Protease</keyword>
<dbReference type="OMA" id="SHRLFFW"/>
<proteinExistence type="inferred from homology"/>
<dbReference type="GO" id="GO:0004185">
    <property type="term" value="F:serine-type carboxypeptidase activity"/>
    <property type="evidence" value="ECO:0007669"/>
    <property type="project" value="UniProtKB-UniRule"/>
</dbReference>
<reference evidence="7 8" key="1">
    <citation type="submission" date="2016-03" db="EMBL/GenBank/DDBJ databases">
        <title>Fine-scale spatial genetic structure of a fungal parasite of coffee scale insects.</title>
        <authorList>
            <person name="Jackson D."/>
            <person name="Zemenick K.A."/>
            <person name="Malloure B."/>
            <person name="Quandt C.A."/>
            <person name="James T.Y."/>
        </authorList>
    </citation>
    <scope>NUCLEOTIDE SEQUENCE [LARGE SCALE GENOMIC DNA]</scope>
    <source>
        <strain evidence="7 8">UM487</strain>
    </source>
</reference>